<feature type="signal peptide" evidence="1">
    <location>
        <begin position="1"/>
        <end position="28"/>
    </location>
</feature>
<gene>
    <name evidence="2" type="ORF">EOS_24185</name>
</gene>
<sequence>MKNCSRPRFRGLSLMLAMTTLGSIPAYAAGDTVETIVMVRHGEKPAAGLGQLSCQGLNRALALPQVIKGKYGKPNFIFAPDPAKQKNDSGTKYDYVRPLATIEPTAIYFGLPVNASIGFSKTDDLRTTLLAPQYKSSLVVVAWEHKIIEALARQIVSDAGGDPASVPHWASADYDSIYVLRLTQSADKINAAFSVEHQDLNHRAMTCPGT</sequence>
<dbReference type="Proteomes" id="UP000035963">
    <property type="component" value="Unassembled WGS sequence"/>
</dbReference>
<organism evidence="2 3">
    <name type="scientific">Caballeronia mineralivorans PML1(12)</name>
    <dbReference type="NCBI Taxonomy" id="908627"/>
    <lineage>
        <taxon>Bacteria</taxon>
        <taxon>Pseudomonadati</taxon>
        <taxon>Pseudomonadota</taxon>
        <taxon>Betaproteobacteria</taxon>
        <taxon>Burkholderiales</taxon>
        <taxon>Burkholderiaceae</taxon>
        <taxon>Caballeronia</taxon>
    </lineage>
</organism>
<accession>A0A0J1CT91</accession>
<proteinExistence type="predicted"/>
<protein>
    <recommendedName>
        <fullName evidence="4">Histidine phosphatase family protein</fullName>
    </recommendedName>
</protein>
<dbReference type="EMBL" id="AEJF01000143">
    <property type="protein sequence ID" value="KLU23824.1"/>
    <property type="molecule type" value="Genomic_DNA"/>
</dbReference>
<keyword evidence="3" id="KW-1185">Reference proteome</keyword>
<feature type="chain" id="PRO_5005249116" description="Histidine phosphatase family protein" evidence="1">
    <location>
        <begin position="29"/>
        <end position="210"/>
    </location>
</feature>
<comment type="caution">
    <text evidence="2">The sequence shown here is derived from an EMBL/GenBank/DDBJ whole genome shotgun (WGS) entry which is preliminary data.</text>
</comment>
<dbReference type="PATRIC" id="fig|908627.4.peg.5393"/>
<evidence type="ECO:0000256" key="1">
    <source>
        <dbReference type="SAM" id="SignalP"/>
    </source>
</evidence>
<keyword evidence="1" id="KW-0732">Signal</keyword>
<dbReference type="OrthoDB" id="7001291at2"/>
<evidence type="ECO:0000313" key="2">
    <source>
        <dbReference type="EMBL" id="KLU23824.1"/>
    </source>
</evidence>
<evidence type="ECO:0008006" key="4">
    <source>
        <dbReference type="Google" id="ProtNLM"/>
    </source>
</evidence>
<dbReference type="AlphaFoldDB" id="A0A0J1CT91"/>
<reference evidence="2 3" key="1">
    <citation type="journal article" date="2015" name="Genome Announc.">
        <title>Draft Genome Sequence of Burkholderia sp. Strain PML1(12), an Ectomycorrhizosphere-Inhabiting Bacterium with Effective Mineral-Weathering Ability.</title>
        <authorList>
            <person name="Uroz S."/>
            <person name="Oger P."/>
        </authorList>
    </citation>
    <scope>NUCLEOTIDE SEQUENCE [LARGE SCALE GENOMIC DNA]</scope>
    <source>
        <strain evidence="3">PML1(12)</strain>
    </source>
</reference>
<name>A0A0J1CT91_9BURK</name>
<evidence type="ECO:0000313" key="3">
    <source>
        <dbReference type="Proteomes" id="UP000035963"/>
    </source>
</evidence>